<evidence type="ECO:0000313" key="2">
    <source>
        <dbReference type="Proteomes" id="UP000660862"/>
    </source>
</evidence>
<dbReference type="AlphaFoldDB" id="A0A917HXE0"/>
<dbReference type="InterPro" id="IPR009387">
    <property type="entry name" value="HigB-2"/>
</dbReference>
<keyword evidence="2" id="KW-1185">Reference proteome</keyword>
<dbReference type="RefSeq" id="WP_188507314.1">
    <property type="nucleotide sequence ID" value="NZ_BMER01000004.1"/>
</dbReference>
<evidence type="ECO:0000313" key="1">
    <source>
        <dbReference type="EMBL" id="GGG96209.1"/>
    </source>
</evidence>
<sequence length="113" mass="12634">MTNNKIHLTPYFYKKAKRLLKKYKTLGESLAALEGNLLENPQMGNSYGANIYKVRVADASKGTGKSGGFRVITYLVKEAEDGTDIYLITIFDKSEEASIKKEDVVKIIRALDL</sequence>
<evidence type="ECO:0008006" key="3">
    <source>
        <dbReference type="Google" id="ProtNLM"/>
    </source>
</evidence>
<reference evidence="1" key="1">
    <citation type="journal article" date="2014" name="Int. J. Syst. Evol. Microbiol.">
        <title>Complete genome sequence of Corynebacterium casei LMG S-19264T (=DSM 44701T), isolated from a smear-ripened cheese.</title>
        <authorList>
            <consortium name="US DOE Joint Genome Institute (JGI-PGF)"/>
            <person name="Walter F."/>
            <person name="Albersmeier A."/>
            <person name="Kalinowski J."/>
            <person name="Ruckert C."/>
        </authorList>
    </citation>
    <scope>NUCLEOTIDE SEQUENCE</scope>
    <source>
        <strain evidence="1">CGMCC 1.12195</strain>
    </source>
</reference>
<gene>
    <name evidence="1" type="ORF">GCM10007415_34290</name>
</gene>
<accession>A0A917HXE0</accession>
<name>A0A917HXE0_9SPHI</name>
<protein>
    <recommendedName>
        <fullName evidence="3">Addiction module toxin RelE</fullName>
    </recommendedName>
</protein>
<proteinExistence type="predicted"/>
<dbReference type="Proteomes" id="UP000660862">
    <property type="component" value="Unassembled WGS sequence"/>
</dbReference>
<reference evidence="1" key="2">
    <citation type="submission" date="2020-09" db="EMBL/GenBank/DDBJ databases">
        <authorList>
            <person name="Sun Q."/>
            <person name="Zhou Y."/>
        </authorList>
    </citation>
    <scope>NUCLEOTIDE SEQUENCE</scope>
    <source>
        <strain evidence="1">CGMCC 1.12195</strain>
    </source>
</reference>
<dbReference type="Pfam" id="PF06296">
    <property type="entry name" value="RelE"/>
    <property type="match status" value="1"/>
</dbReference>
<comment type="caution">
    <text evidence="1">The sequence shown here is derived from an EMBL/GenBank/DDBJ whole genome shotgun (WGS) entry which is preliminary data.</text>
</comment>
<organism evidence="1 2">
    <name type="scientific">Parapedobacter pyrenivorans</name>
    <dbReference type="NCBI Taxonomy" id="1305674"/>
    <lineage>
        <taxon>Bacteria</taxon>
        <taxon>Pseudomonadati</taxon>
        <taxon>Bacteroidota</taxon>
        <taxon>Sphingobacteriia</taxon>
        <taxon>Sphingobacteriales</taxon>
        <taxon>Sphingobacteriaceae</taxon>
        <taxon>Parapedobacter</taxon>
    </lineage>
</organism>
<dbReference type="EMBL" id="BMER01000004">
    <property type="protein sequence ID" value="GGG96209.1"/>
    <property type="molecule type" value="Genomic_DNA"/>
</dbReference>